<dbReference type="SUPFAM" id="SSF54236">
    <property type="entry name" value="Ubiquitin-like"/>
    <property type="match status" value="1"/>
</dbReference>
<dbReference type="Proteomes" id="UP000245207">
    <property type="component" value="Unassembled WGS sequence"/>
</dbReference>
<keyword evidence="3" id="KW-1185">Reference proteome</keyword>
<dbReference type="InterPro" id="IPR040610">
    <property type="entry name" value="SNRNP25_ubiquitin"/>
</dbReference>
<dbReference type="EMBL" id="PKPP01004532">
    <property type="protein sequence ID" value="PWA63898.1"/>
    <property type="molecule type" value="Genomic_DNA"/>
</dbReference>
<dbReference type="InterPro" id="IPR039690">
    <property type="entry name" value="SNRNP25"/>
</dbReference>
<evidence type="ECO:0000259" key="1">
    <source>
        <dbReference type="Pfam" id="PF18036"/>
    </source>
</evidence>
<dbReference type="PANTHER" id="PTHR14942">
    <property type="entry name" value="U11/U12 SMALL NUCLEAR RIBONUCLEOPROTEIN 25 KDA PROTEIN"/>
    <property type="match status" value="1"/>
</dbReference>
<name>A0A2U1MRL1_ARTAN</name>
<dbReference type="GO" id="GO:0000398">
    <property type="term" value="P:mRNA splicing, via spliceosome"/>
    <property type="evidence" value="ECO:0007669"/>
    <property type="project" value="InterPro"/>
</dbReference>
<proteinExistence type="predicted"/>
<dbReference type="Gene3D" id="3.10.20.90">
    <property type="entry name" value="Phosphatidylinositol 3-kinase Catalytic Subunit, Chain A, domain 1"/>
    <property type="match status" value="1"/>
</dbReference>
<dbReference type="AlphaFoldDB" id="A0A2U1MRL1"/>
<dbReference type="InterPro" id="IPR029071">
    <property type="entry name" value="Ubiquitin-like_domsf"/>
</dbReference>
<evidence type="ECO:0000313" key="3">
    <source>
        <dbReference type="Proteomes" id="UP000245207"/>
    </source>
</evidence>
<gene>
    <name evidence="2" type="ORF">CTI12_AA349140</name>
</gene>
<dbReference type="CDD" id="cd17058">
    <property type="entry name" value="Ubl_SNRNP25"/>
    <property type="match status" value="1"/>
</dbReference>
<feature type="domain" description="SNRNP25 ubiquitin-like" evidence="1">
    <location>
        <begin position="30"/>
        <end position="115"/>
    </location>
</feature>
<protein>
    <submittedName>
        <fullName evidence="2">Ubiquitin-related domain-containing protein</fullName>
    </submittedName>
</protein>
<accession>A0A2U1MRL1</accession>
<comment type="caution">
    <text evidence="2">The sequence shown here is derived from an EMBL/GenBank/DDBJ whole genome shotgun (WGS) entry which is preliminary data.</text>
</comment>
<organism evidence="2 3">
    <name type="scientific">Artemisia annua</name>
    <name type="common">Sweet wormwood</name>
    <dbReference type="NCBI Taxonomy" id="35608"/>
    <lineage>
        <taxon>Eukaryota</taxon>
        <taxon>Viridiplantae</taxon>
        <taxon>Streptophyta</taxon>
        <taxon>Embryophyta</taxon>
        <taxon>Tracheophyta</taxon>
        <taxon>Spermatophyta</taxon>
        <taxon>Magnoliopsida</taxon>
        <taxon>eudicotyledons</taxon>
        <taxon>Gunneridae</taxon>
        <taxon>Pentapetalae</taxon>
        <taxon>asterids</taxon>
        <taxon>campanulids</taxon>
        <taxon>Asterales</taxon>
        <taxon>Asteraceae</taxon>
        <taxon>Asteroideae</taxon>
        <taxon>Anthemideae</taxon>
        <taxon>Artemisiinae</taxon>
        <taxon>Artemisia</taxon>
    </lineage>
</organism>
<sequence length="252" mass="28006">MIPSSCPTLLNDTTSSWKRLSFGKSPSQPIRLSILKLDGSSFDVIVTRKATVAKLKQSVEAAFSHFPTQGDIKISWPHVWGNFCLCFEHMKLLRDRDPITRFGIKNGDQLQFVRHTPIYIVAGERSESFTCSSNEPDGSSSKLDLCGDMNKKQNHVKNEGRKDLNSNKKSKSTWGCTMKGFLKHRRQEGQAKGNDRVVKSTVRLGRHFPSDDAKTCKSSSGSNCNGCGNAYLSNSFCDYLGGFGYPTGYCLK</sequence>
<dbReference type="OrthoDB" id="72819at2759"/>
<evidence type="ECO:0000313" key="2">
    <source>
        <dbReference type="EMBL" id="PWA63898.1"/>
    </source>
</evidence>
<dbReference type="Pfam" id="PF18036">
    <property type="entry name" value="Ubiquitin_4"/>
    <property type="match status" value="1"/>
</dbReference>
<dbReference type="PANTHER" id="PTHR14942:SF2">
    <property type="entry name" value="UBIQUITIN-LIKE SUPERFAMILY PROTEIN"/>
    <property type="match status" value="1"/>
</dbReference>
<reference evidence="2 3" key="1">
    <citation type="journal article" date="2018" name="Mol. Plant">
        <title>The genome of Artemisia annua provides insight into the evolution of Asteraceae family and artemisinin biosynthesis.</title>
        <authorList>
            <person name="Shen Q."/>
            <person name="Zhang L."/>
            <person name="Liao Z."/>
            <person name="Wang S."/>
            <person name="Yan T."/>
            <person name="Shi P."/>
            <person name="Liu M."/>
            <person name="Fu X."/>
            <person name="Pan Q."/>
            <person name="Wang Y."/>
            <person name="Lv Z."/>
            <person name="Lu X."/>
            <person name="Zhang F."/>
            <person name="Jiang W."/>
            <person name="Ma Y."/>
            <person name="Chen M."/>
            <person name="Hao X."/>
            <person name="Li L."/>
            <person name="Tang Y."/>
            <person name="Lv G."/>
            <person name="Zhou Y."/>
            <person name="Sun X."/>
            <person name="Brodelius P.E."/>
            <person name="Rose J.K.C."/>
            <person name="Tang K."/>
        </authorList>
    </citation>
    <scope>NUCLEOTIDE SEQUENCE [LARGE SCALE GENOMIC DNA]</scope>
    <source>
        <strain evidence="3">cv. Huhao1</strain>
        <tissue evidence="2">Leaf</tissue>
    </source>
</reference>